<dbReference type="STRING" id="1801754.A3D42_03270"/>
<accession>A0A1F6W890</accession>
<dbReference type="Pfam" id="PF20803">
    <property type="entry name" value="PaaX_M"/>
    <property type="match status" value="1"/>
</dbReference>
<dbReference type="EMBL" id="MFUE01000003">
    <property type="protein sequence ID" value="OGI78054.1"/>
    <property type="molecule type" value="Genomic_DNA"/>
</dbReference>
<evidence type="ECO:0000313" key="3">
    <source>
        <dbReference type="Proteomes" id="UP000177777"/>
    </source>
</evidence>
<evidence type="ECO:0000313" key="2">
    <source>
        <dbReference type="EMBL" id="OGI78054.1"/>
    </source>
</evidence>
<feature type="domain" description="Transcriptional repressor PaaX-like central Cas2-like" evidence="1">
    <location>
        <begin position="103"/>
        <end position="171"/>
    </location>
</feature>
<organism evidence="2 3">
    <name type="scientific">Candidatus Nomurabacteria bacterium RIFCSPHIGHO2_02_FULL_41_18</name>
    <dbReference type="NCBI Taxonomy" id="1801754"/>
    <lineage>
        <taxon>Bacteria</taxon>
        <taxon>Candidatus Nomuraibacteriota</taxon>
    </lineage>
</organism>
<dbReference type="AlphaFoldDB" id="A0A1F6W890"/>
<dbReference type="Gene3D" id="3.30.70.2650">
    <property type="match status" value="1"/>
</dbReference>
<sequence length="186" mass="22317">MRNIDRESNTGKIIRALGYGVGITFALANQRTSFKMAKTLIKEIFGTNRKPKNVNQYFYKLRQQKIISFKEQDGFREIMLTEEGKEIFLRFSYEDICIKNPKIWDRQFRMIIFDIPEKKRKARDALRDKLRDLGCVKYNDSVWVYPYPCQEEIDFIANYWKVGKYVQFALVRDLTNKLRLEKIFNL</sequence>
<reference evidence="2 3" key="1">
    <citation type="journal article" date="2016" name="Nat. Commun.">
        <title>Thousands of microbial genomes shed light on interconnected biogeochemical processes in an aquifer system.</title>
        <authorList>
            <person name="Anantharaman K."/>
            <person name="Brown C.T."/>
            <person name="Hug L.A."/>
            <person name="Sharon I."/>
            <person name="Castelle C.J."/>
            <person name="Probst A.J."/>
            <person name="Thomas B.C."/>
            <person name="Singh A."/>
            <person name="Wilkins M.J."/>
            <person name="Karaoz U."/>
            <person name="Brodie E.L."/>
            <person name="Williams K.H."/>
            <person name="Hubbard S.S."/>
            <person name="Banfield J.F."/>
        </authorList>
    </citation>
    <scope>NUCLEOTIDE SEQUENCE [LARGE SCALE GENOMIC DNA]</scope>
</reference>
<dbReference type="Proteomes" id="UP000177777">
    <property type="component" value="Unassembled WGS sequence"/>
</dbReference>
<comment type="caution">
    <text evidence="2">The sequence shown here is derived from an EMBL/GenBank/DDBJ whole genome shotgun (WGS) entry which is preliminary data.</text>
</comment>
<dbReference type="InterPro" id="IPR048846">
    <property type="entry name" value="PaaX-like_central"/>
</dbReference>
<evidence type="ECO:0000259" key="1">
    <source>
        <dbReference type="Pfam" id="PF20803"/>
    </source>
</evidence>
<protein>
    <recommendedName>
        <fullName evidence="1">Transcriptional repressor PaaX-like central Cas2-like domain-containing protein</fullName>
    </recommendedName>
</protein>
<gene>
    <name evidence="2" type="ORF">A3D42_03270</name>
</gene>
<name>A0A1F6W890_9BACT</name>
<proteinExistence type="predicted"/>